<proteinExistence type="predicted"/>
<sequence length="80" mass="8616">MACELFDTGIHVFSSSSNQHVSKGGDMSEVTAEIKSCSFSLLSLHFSTRASSLSRSAGPTAERKMTQHVNFLRFNSSGGE</sequence>
<dbReference type="EMBL" id="CAJVPV010007701">
    <property type="protein sequence ID" value="CAG8622033.1"/>
    <property type="molecule type" value="Genomic_DNA"/>
</dbReference>
<reference evidence="1" key="1">
    <citation type="submission" date="2021-06" db="EMBL/GenBank/DDBJ databases">
        <authorList>
            <person name="Kallberg Y."/>
            <person name="Tangrot J."/>
            <person name="Rosling A."/>
        </authorList>
    </citation>
    <scope>NUCLEOTIDE SEQUENCE</scope>
    <source>
        <strain evidence="1">CL551</strain>
    </source>
</reference>
<organism evidence="1 2">
    <name type="scientific">Acaulospora morrowiae</name>
    <dbReference type="NCBI Taxonomy" id="94023"/>
    <lineage>
        <taxon>Eukaryota</taxon>
        <taxon>Fungi</taxon>
        <taxon>Fungi incertae sedis</taxon>
        <taxon>Mucoromycota</taxon>
        <taxon>Glomeromycotina</taxon>
        <taxon>Glomeromycetes</taxon>
        <taxon>Diversisporales</taxon>
        <taxon>Acaulosporaceae</taxon>
        <taxon>Acaulospora</taxon>
    </lineage>
</organism>
<dbReference type="AlphaFoldDB" id="A0A9N9D1Q3"/>
<evidence type="ECO:0000313" key="2">
    <source>
        <dbReference type="Proteomes" id="UP000789342"/>
    </source>
</evidence>
<protein>
    <submittedName>
        <fullName evidence="1">2768_t:CDS:1</fullName>
    </submittedName>
</protein>
<evidence type="ECO:0000313" key="1">
    <source>
        <dbReference type="EMBL" id="CAG8622033.1"/>
    </source>
</evidence>
<comment type="caution">
    <text evidence="1">The sequence shown here is derived from an EMBL/GenBank/DDBJ whole genome shotgun (WGS) entry which is preliminary data.</text>
</comment>
<dbReference type="Proteomes" id="UP000789342">
    <property type="component" value="Unassembled WGS sequence"/>
</dbReference>
<accession>A0A9N9D1Q3</accession>
<keyword evidence="2" id="KW-1185">Reference proteome</keyword>
<gene>
    <name evidence="1" type="ORF">AMORRO_LOCUS8704</name>
</gene>
<name>A0A9N9D1Q3_9GLOM</name>